<dbReference type="Pfam" id="PF20640">
    <property type="entry name" value="Rrn6_HB"/>
    <property type="match status" value="1"/>
</dbReference>
<dbReference type="GO" id="GO:0042790">
    <property type="term" value="P:nucleolar large rRNA transcription by RNA polymerase I"/>
    <property type="evidence" value="ECO:0007669"/>
    <property type="project" value="TreeGrafter"/>
</dbReference>
<dbReference type="HOGENOM" id="CLU_005807_0_0_1"/>
<feature type="region of interest" description="Disordered" evidence="1">
    <location>
        <begin position="883"/>
        <end position="973"/>
    </location>
</feature>
<evidence type="ECO:0000313" key="5">
    <source>
        <dbReference type="EMBL" id="KDB24654.1"/>
    </source>
</evidence>
<sequence>MADHLNNEVSLGHLGRATYVEELQEWRFSRAPNQGFVFKLAGEANIISHGTNLGPSREPRNTNTVTKRTEQMLLNLYPELTHGLSNMVLEEATSRAITRASSRFESSSHECLAFGEIEHMADDRIACQTIPIMVFSTGGQSSSLVLCPCDSSRNALFPSAASKIDDDQSVWWNLPGGPVKQVLSSESIQEPNKCFAARLSYSTTIFSPIYHRNPVPVNLNDNDSYAEPCLLSHIDPNPLVNIPCGLTGGYPHAAVTFNPWYQRQIAVIDRAGNWSVWDLQRRQQRKAGWYAERGPNGSIRLPEFEKSSKPIDPYDSWGAILWVCTIHQLLVCDRRNVYICRMDVRPPEQEELSLGLEIHSEWILDAIRSPKTPSHVFILTTLRIIWVHVPPPDNSNLSQSDNAHAASILLSWRHFRDPEDISLRLTPISMETDLFIMLHSRLNLLATTVQVLSSDDPSYPVSICDTRILHLPKIKSEHAACGMKTSHNTVNFSSISFQDNRNPDSSLDDNSTESLKSVTLIGQLMDGRLVECIYLATVPNQEILPDIIPISVGRKKRPAKRHAKLTDESDFVVQDEESSLLIPMCLPDKPTKHGLSMAALPTYETREQWQQQYSLATSILEHMEITNLTESGNTTSFGDWLNALKGQIAELIPALTSCSTSLLMSEAVPSSFSVDEAENIAKAFDQFVLGFADPADCMLPEFQLHILLQPSTPTSKFSMIKPNTWNNHSLMELYDTMICLWLAPLPDGIPNRLRALKEQTIRKVISELCIASIILSRCRAEEANDDQEAGSSSLIKPEAHSVSEFKGQLTQWSGDDVSSSPPRTRDLNDNQTRPMLASLARYTVIHCQRPISQKTITTAAHWVNGSDPNRYDWQATVSLYDNSQSENDNNFKRRKRKERRPSSSAAQSQRSVSADIPITRPWGSQPETNAFSSGIGSSQVSEGGLTMTQGDQGVFGRRKPLLKSKKKKRMAGF</sequence>
<evidence type="ECO:0000259" key="3">
    <source>
        <dbReference type="Pfam" id="PF20639"/>
    </source>
</evidence>
<dbReference type="GO" id="GO:0001163">
    <property type="term" value="F:RNA polymerase I transcription regulatory region sequence-specific DNA binding"/>
    <property type="evidence" value="ECO:0007669"/>
    <property type="project" value="TreeGrafter"/>
</dbReference>
<evidence type="ECO:0000259" key="2">
    <source>
        <dbReference type="Pfam" id="PF10214"/>
    </source>
</evidence>
<proteinExistence type="predicted"/>
<reference evidence="5 6" key="1">
    <citation type="submission" date="2014-02" db="EMBL/GenBank/DDBJ databases">
        <title>The Genome Sequence of Trichophyton interdigitale MR816.</title>
        <authorList>
            <consortium name="The Broad Institute Genomics Platform"/>
            <person name="Cuomo C.A."/>
            <person name="White T.C."/>
            <person name="Graser Y."/>
            <person name="Martinez-Rossi N."/>
            <person name="Heitman J."/>
            <person name="Young S.K."/>
            <person name="Zeng Q."/>
            <person name="Gargeya S."/>
            <person name="Abouelleil A."/>
            <person name="Alvarado L."/>
            <person name="Chapman S.B."/>
            <person name="Gainer-Dewar J."/>
            <person name="Goldberg J."/>
            <person name="Griggs A."/>
            <person name="Gujja S."/>
            <person name="Hansen M."/>
            <person name="Howarth C."/>
            <person name="Imamovic A."/>
            <person name="Larimer J."/>
            <person name="Martinez D."/>
            <person name="Murphy C."/>
            <person name="Pearson M.D."/>
            <person name="Persinoti G."/>
            <person name="Poon T."/>
            <person name="Priest M."/>
            <person name="Roberts A.D."/>
            <person name="Saif S."/>
            <person name="Shea T.D."/>
            <person name="Sykes S.N."/>
            <person name="Wortman J."/>
            <person name="Nusbaum C."/>
            <person name="Birren B."/>
        </authorList>
    </citation>
    <scope>NUCLEOTIDE SEQUENCE [LARGE SCALE GENOMIC DNA]</scope>
    <source>
        <strain evidence="5 6">MR816</strain>
    </source>
</reference>
<dbReference type="AlphaFoldDB" id="A0A059JA31"/>
<dbReference type="InterPro" id="IPR019350">
    <property type="entry name" value="RNA_pol_I-sp_TIF_RRN6-like"/>
</dbReference>
<dbReference type="Pfam" id="PF20639">
    <property type="entry name" value="Rrn6_K-rich"/>
    <property type="match status" value="1"/>
</dbReference>
<dbReference type="InterPro" id="IPR048536">
    <property type="entry name" value="Rrn6_K-rich"/>
</dbReference>
<dbReference type="Pfam" id="PF10214">
    <property type="entry name" value="Rrn6_beta-prop"/>
    <property type="match status" value="1"/>
</dbReference>
<evidence type="ECO:0008006" key="7">
    <source>
        <dbReference type="Google" id="ProtNLM"/>
    </source>
</evidence>
<dbReference type="InterPro" id="IPR048535">
    <property type="entry name" value="RRN6_beta-prop"/>
</dbReference>
<evidence type="ECO:0000256" key="1">
    <source>
        <dbReference type="SAM" id="MobiDB-lite"/>
    </source>
</evidence>
<keyword evidence="6" id="KW-1185">Reference proteome</keyword>
<dbReference type="GO" id="GO:0001179">
    <property type="term" value="F:RNA polymerase I general transcription initiation factor binding"/>
    <property type="evidence" value="ECO:0007669"/>
    <property type="project" value="TreeGrafter"/>
</dbReference>
<evidence type="ECO:0000259" key="4">
    <source>
        <dbReference type="Pfam" id="PF20640"/>
    </source>
</evidence>
<name>A0A059JA31_TRIIM</name>
<dbReference type="STRING" id="1215338.A0A059JA31"/>
<dbReference type="EMBL" id="AOKY01000247">
    <property type="protein sequence ID" value="KDB24654.1"/>
    <property type="molecule type" value="Genomic_DNA"/>
</dbReference>
<protein>
    <recommendedName>
        <fullName evidence="7">RNA polymerase I-specific transcription initiation factor RRN6-like protein</fullName>
    </recommendedName>
</protein>
<dbReference type="OrthoDB" id="4090074at2759"/>
<comment type="caution">
    <text evidence="5">The sequence shown here is derived from an EMBL/GenBank/DDBJ whole genome shotgun (WGS) entry which is preliminary data.</text>
</comment>
<dbReference type="OMA" id="DLPMTQV"/>
<feature type="compositionally biased region" description="Low complexity" evidence="1">
    <location>
        <begin position="902"/>
        <end position="914"/>
    </location>
</feature>
<feature type="domain" description="RRN6 helical bundle" evidence="4">
    <location>
        <begin position="565"/>
        <end position="773"/>
    </location>
</feature>
<feature type="domain" description="RRN6 beta-propeller" evidence="2">
    <location>
        <begin position="109"/>
        <end position="472"/>
    </location>
</feature>
<feature type="compositionally biased region" description="Basic residues" evidence="1">
    <location>
        <begin position="956"/>
        <end position="973"/>
    </location>
</feature>
<feature type="region of interest" description="Disordered" evidence="1">
    <location>
        <begin position="809"/>
        <end position="832"/>
    </location>
</feature>
<feature type="compositionally biased region" description="Polar residues" evidence="1">
    <location>
        <begin position="925"/>
        <end position="951"/>
    </location>
</feature>
<dbReference type="PANTHER" id="PTHR28221:SF2">
    <property type="entry name" value="RNA POLYMERASE I-SPECIFIC TRANSCRIPTION INITIATION FACTOR RRN6"/>
    <property type="match status" value="1"/>
</dbReference>
<dbReference type="GO" id="GO:0070860">
    <property type="term" value="C:RNA polymerase I core factor complex"/>
    <property type="evidence" value="ECO:0007669"/>
    <property type="project" value="TreeGrafter"/>
</dbReference>
<feature type="compositionally biased region" description="Polar residues" evidence="1">
    <location>
        <begin position="809"/>
        <end position="822"/>
    </location>
</feature>
<dbReference type="Proteomes" id="UP000024533">
    <property type="component" value="Unassembled WGS sequence"/>
</dbReference>
<accession>A0A059JA31</accession>
<evidence type="ECO:0000313" key="6">
    <source>
        <dbReference type="Proteomes" id="UP000024533"/>
    </source>
</evidence>
<feature type="domain" description="RRN6 K-rich C-terminal" evidence="3">
    <location>
        <begin position="858"/>
        <end position="973"/>
    </location>
</feature>
<dbReference type="InterPro" id="IPR048537">
    <property type="entry name" value="RRN6_HB"/>
</dbReference>
<dbReference type="PANTHER" id="PTHR28221">
    <property type="entry name" value="RNA POLYMERASE I-SPECIFIC TRANSCRIPTION INITIATION FACTOR RRN6"/>
    <property type="match status" value="1"/>
</dbReference>
<gene>
    <name evidence="5" type="ORF">H109_03497</name>
</gene>
<organism evidence="5 6">
    <name type="scientific">Trichophyton interdigitale (strain MR816)</name>
    <dbReference type="NCBI Taxonomy" id="1215338"/>
    <lineage>
        <taxon>Eukaryota</taxon>
        <taxon>Fungi</taxon>
        <taxon>Dikarya</taxon>
        <taxon>Ascomycota</taxon>
        <taxon>Pezizomycotina</taxon>
        <taxon>Eurotiomycetes</taxon>
        <taxon>Eurotiomycetidae</taxon>
        <taxon>Onygenales</taxon>
        <taxon>Arthrodermataceae</taxon>
        <taxon>Trichophyton</taxon>
    </lineage>
</organism>